<evidence type="ECO:0000256" key="4">
    <source>
        <dbReference type="ARBA" id="ARBA00018198"/>
    </source>
</evidence>
<evidence type="ECO:0000259" key="14">
    <source>
        <dbReference type="PROSITE" id="PS50991"/>
    </source>
</evidence>
<evidence type="ECO:0000256" key="8">
    <source>
        <dbReference type="ARBA" id="ARBA00022723"/>
    </source>
</evidence>
<evidence type="ECO:0000256" key="7">
    <source>
        <dbReference type="ARBA" id="ARBA00022679"/>
    </source>
</evidence>
<gene>
    <name evidence="15" type="ORF">PaecuDRAFT_1490</name>
</gene>
<dbReference type="Gene3D" id="1.10.238.260">
    <property type="match status" value="1"/>
</dbReference>
<evidence type="ECO:0000313" key="15">
    <source>
        <dbReference type="EMBL" id="EFM11882.1"/>
    </source>
</evidence>
<dbReference type="GO" id="GO:0003852">
    <property type="term" value="F:2-isopropylmalate synthase activity"/>
    <property type="evidence" value="ECO:0007669"/>
    <property type="project" value="UniProtKB-UniRule"/>
</dbReference>
<evidence type="ECO:0000256" key="13">
    <source>
        <dbReference type="SAM" id="MobiDB-lite"/>
    </source>
</evidence>
<evidence type="ECO:0000256" key="5">
    <source>
        <dbReference type="ARBA" id="ARBA00022430"/>
    </source>
</evidence>
<proteinExistence type="inferred from homology"/>
<feature type="region of interest" description="Disordered" evidence="13">
    <location>
        <begin position="518"/>
        <end position="537"/>
    </location>
</feature>
<dbReference type="Pfam" id="PF00682">
    <property type="entry name" value="HMGL-like"/>
    <property type="match status" value="1"/>
</dbReference>
<dbReference type="GO" id="GO:0009098">
    <property type="term" value="P:L-leucine biosynthetic process"/>
    <property type="evidence" value="ECO:0007669"/>
    <property type="project" value="UniProtKB-UniRule"/>
</dbReference>
<dbReference type="InterPro" id="IPR036230">
    <property type="entry name" value="LeuA_allosteric_dom_sf"/>
</dbReference>
<dbReference type="InterPro" id="IPR050073">
    <property type="entry name" value="2-IPM_HCS-like"/>
</dbReference>
<dbReference type="AlphaFoldDB" id="E0I766"/>
<dbReference type="UniPathway" id="UPA00048">
    <property type="reaction ID" value="UER00070"/>
</dbReference>
<reference evidence="15 16" key="1">
    <citation type="submission" date="2010-07" db="EMBL/GenBank/DDBJ databases">
        <title>The draft genome of Paenibacillus curdlanolyticus YK9.</title>
        <authorList>
            <consortium name="US DOE Joint Genome Institute (JGI-PGF)"/>
            <person name="Lucas S."/>
            <person name="Copeland A."/>
            <person name="Lapidus A."/>
            <person name="Cheng J.-F."/>
            <person name="Bruce D."/>
            <person name="Goodwin L."/>
            <person name="Pitluck S."/>
            <person name="Land M.L."/>
            <person name="Hauser L."/>
            <person name="Chang Y.-J."/>
            <person name="Jeffries C."/>
            <person name="Anderson I.J."/>
            <person name="Johnson E."/>
            <person name="Loganathan U."/>
            <person name="Mulhopadhyay B."/>
            <person name="Kyrpides N."/>
            <person name="Woyke T.J."/>
        </authorList>
    </citation>
    <scope>NUCLEOTIDE SEQUENCE [LARGE SCALE GENOMIC DNA]</scope>
    <source>
        <strain evidence="15 16">YK9</strain>
    </source>
</reference>
<dbReference type="PROSITE" id="PS00815">
    <property type="entry name" value="AIPM_HOMOCIT_SYNTH_1"/>
    <property type="match status" value="1"/>
</dbReference>
<keyword evidence="16" id="KW-1185">Reference proteome</keyword>
<dbReference type="FunFam" id="1.10.238.260:FF:000001">
    <property type="entry name" value="2-isopropylmalate synthase"/>
    <property type="match status" value="1"/>
</dbReference>
<keyword evidence="8" id="KW-0479">Metal-binding</keyword>
<dbReference type="PROSITE" id="PS00816">
    <property type="entry name" value="AIPM_HOMOCIT_SYNTH_2"/>
    <property type="match status" value="1"/>
</dbReference>
<dbReference type="EC" id="2.3.3.13" evidence="3 11"/>
<feature type="compositionally biased region" description="Low complexity" evidence="13">
    <location>
        <begin position="518"/>
        <end position="531"/>
    </location>
</feature>
<keyword evidence="10" id="KW-0100">Branched-chain amino acid biosynthesis</keyword>
<evidence type="ECO:0000256" key="9">
    <source>
        <dbReference type="ARBA" id="ARBA00023211"/>
    </source>
</evidence>
<dbReference type="SUPFAM" id="SSF51569">
    <property type="entry name" value="Aldolase"/>
    <property type="match status" value="1"/>
</dbReference>
<dbReference type="PANTHER" id="PTHR10277">
    <property type="entry name" value="HOMOCITRATE SYNTHASE-RELATED"/>
    <property type="match status" value="1"/>
</dbReference>
<dbReference type="eggNOG" id="COG0119">
    <property type="taxonomic scope" value="Bacteria"/>
</dbReference>
<evidence type="ECO:0000256" key="12">
    <source>
        <dbReference type="RuleBase" id="RU003523"/>
    </source>
</evidence>
<dbReference type="RefSeq" id="WP_006037501.1">
    <property type="nucleotide sequence ID" value="NZ_AEDD01000003.1"/>
</dbReference>
<feature type="domain" description="Pyruvate carboxyltransferase" evidence="14">
    <location>
        <begin position="14"/>
        <end position="276"/>
    </location>
</feature>
<dbReference type="FunFam" id="3.20.20.70:FF:000010">
    <property type="entry name" value="2-isopropylmalate synthase"/>
    <property type="match status" value="1"/>
</dbReference>
<dbReference type="InterPro" id="IPR002034">
    <property type="entry name" value="AIPM/Hcit_synth_CS"/>
</dbReference>
<dbReference type="NCBIfam" id="TIGR00973">
    <property type="entry name" value="leuA_bact"/>
    <property type="match status" value="1"/>
</dbReference>
<dbReference type="EMBL" id="AEDD01000003">
    <property type="protein sequence ID" value="EFM11882.1"/>
    <property type="molecule type" value="Genomic_DNA"/>
</dbReference>
<evidence type="ECO:0000256" key="6">
    <source>
        <dbReference type="ARBA" id="ARBA00022605"/>
    </source>
</evidence>
<dbReference type="PROSITE" id="PS50991">
    <property type="entry name" value="PYR_CT"/>
    <property type="match status" value="1"/>
</dbReference>
<protein>
    <recommendedName>
        <fullName evidence="4 11">2-isopropylmalate synthase</fullName>
        <ecNumber evidence="3 11">2.3.3.13</ecNumber>
    </recommendedName>
</protein>
<sequence>MTNQSPIEMNKNRIQIFDTTLRDGEQSPGAAVDSGRKIVIARQLAKLGIDVIEPGFPISSPGDFAAVQQISRELQNVEIAGFARCMRPDIDAAVRATEDAARRRLHLFISSSDIHLDFQMRKSRDQVIQMARDMISYGKQFVDEIEFSAMDSTRTGHEFLITMVEAAIEAGATIINMPDTTGYAMPHEIEELFRTVRREARGADKVRFSAHCHNDLGMAVANSIAAIRGGATQVEVTVNGIGERAGNCSLEELVMAIETRKEALQAETGIVQAEIFNTSRLVSRTMRFPIAFNKPIVGRNAFQHESGIHQDGLLKNRNTFEIMDPEAMGIPRSMIILGKSSGRHAIKHRLSEYGIQVSDDQMQGIYERFIEIADVNKIVTDSELVRITGEATETQPDPFVLVDLQVVSGTQRSRVASVTVRDSVGEERSYSAVGEGPLESVIRCIQQAIPNAGEFEDLELHSLSTGEGAYGEAVVTTVYEDQRYRGTAIHKDIVLAAAQAYVAACNQAIMSNSRKAESGTTAAGQAGQAEAPVQSAG</sequence>
<dbReference type="GO" id="GO:0046872">
    <property type="term" value="F:metal ion binding"/>
    <property type="evidence" value="ECO:0007669"/>
    <property type="project" value="UniProtKB-KW"/>
</dbReference>
<evidence type="ECO:0000256" key="1">
    <source>
        <dbReference type="ARBA" id="ARBA00004689"/>
    </source>
</evidence>
<keyword evidence="7 12" id="KW-0808">Transferase</keyword>
<dbReference type="InterPro" id="IPR005671">
    <property type="entry name" value="LeuA_bact_synth"/>
</dbReference>
<dbReference type="STRING" id="717606.PaecuDRAFT_1490"/>
<keyword evidence="5" id="KW-0432">Leucine biosynthesis</keyword>
<comment type="similarity">
    <text evidence="2">Belongs to the alpha-IPM synthase/homocitrate synthase family. LeuA type 1 subfamily.</text>
</comment>
<dbReference type="InterPro" id="IPR013785">
    <property type="entry name" value="Aldolase_TIM"/>
</dbReference>
<dbReference type="Pfam" id="PF22617">
    <property type="entry name" value="HCS_D2"/>
    <property type="match status" value="1"/>
</dbReference>
<evidence type="ECO:0000256" key="2">
    <source>
        <dbReference type="ARBA" id="ARBA00009396"/>
    </source>
</evidence>
<organism evidence="15 16">
    <name type="scientific">Paenibacillus curdlanolyticus YK9</name>
    <dbReference type="NCBI Taxonomy" id="717606"/>
    <lineage>
        <taxon>Bacteria</taxon>
        <taxon>Bacillati</taxon>
        <taxon>Bacillota</taxon>
        <taxon>Bacilli</taxon>
        <taxon>Bacillales</taxon>
        <taxon>Paenibacillaceae</taxon>
        <taxon>Paenibacillus</taxon>
    </lineage>
</organism>
<dbReference type="Gene3D" id="3.30.160.270">
    <property type="match status" value="1"/>
</dbReference>
<dbReference type="Proteomes" id="UP000005387">
    <property type="component" value="Unassembled WGS sequence"/>
</dbReference>
<dbReference type="Gene3D" id="3.20.20.70">
    <property type="entry name" value="Aldolase class I"/>
    <property type="match status" value="1"/>
</dbReference>
<dbReference type="PANTHER" id="PTHR10277:SF9">
    <property type="entry name" value="2-ISOPROPYLMALATE SYNTHASE 1, CHLOROPLASTIC-RELATED"/>
    <property type="match status" value="1"/>
</dbReference>
<dbReference type="SUPFAM" id="SSF110921">
    <property type="entry name" value="2-isopropylmalate synthase LeuA, allosteric (dimerisation) domain"/>
    <property type="match status" value="1"/>
</dbReference>
<dbReference type="Pfam" id="PF08502">
    <property type="entry name" value="LeuA_dimer"/>
    <property type="match status" value="1"/>
</dbReference>
<evidence type="ECO:0000256" key="10">
    <source>
        <dbReference type="ARBA" id="ARBA00023304"/>
    </source>
</evidence>
<keyword evidence="9" id="KW-0464">Manganese</keyword>
<dbReference type="InterPro" id="IPR000891">
    <property type="entry name" value="PYR_CT"/>
</dbReference>
<keyword evidence="6" id="KW-0028">Amino-acid biosynthesis</keyword>
<evidence type="ECO:0000256" key="3">
    <source>
        <dbReference type="ARBA" id="ARBA00012973"/>
    </source>
</evidence>
<dbReference type="SMART" id="SM00917">
    <property type="entry name" value="LeuA_dimer"/>
    <property type="match status" value="1"/>
</dbReference>
<evidence type="ECO:0000256" key="11">
    <source>
        <dbReference type="NCBIfam" id="TIGR00973"/>
    </source>
</evidence>
<name>E0I766_9BACL</name>
<dbReference type="InterPro" id="IPR013709">
    <property type="entry name" value="2-isopropylmalate_synth_dimer"/>
</dbReference>
<accession>E0I766</accession>
<dbReference type="CDD" id="cd07940">
    <property type="entry name" value="DRE_TIM_IPMS"/>
    <property type="match status" value="1"/>
</dbReference>
<evidence type="ECO:0000313" key="16">
    <source>
        <dbReference type="Proteomes" id="UP000005387"/>
    </source>
</evidence>
<dbReference type="InterPro" id="IPR054691">
    <property type="entry name" value="LeuA/HCS_post-cat"/>
</dbReference>
<dbReference type="NCBIfam" id="NF002086">
    <property type="entry name" value="PRK00915.1-3"/>
    <property type="match status" value="1"/>
</dbReference>
<comment type="pathway">
    <text evidence="1">Amino-acid biosynthesis; L-leucine biosynthesis; L-leucine from 3-methyl-2-oxobutanoate: step 1/4.</text>
</comment>